<dbReference type="Pfam" id="PF02786">
    <property type="entry name" value="CPSase_L_D2"/>
    <property type="match status" value="1"/>
</dbReference>
<dbReference type="Gene3D" id="3.30.470.20">
    <property type="entry name" value="ATP-grasp fold, B domain"/>
    <property type="match status" value="2"/>
</dbReference>
<dbReference type="STRING" id="1122124.GCA_000423165_00652"/>
<dbReference type="GO" id="GO:0005524">
    <property type="term" value="F:ATP binding"/>
    <property type="evidence" value="ECO:0007669"/>
    <property type="project" value="UniProtKB-UniRule"/>
</dbReference>
<dbReference type="RefSeq" id="WP_051207081.1">
    <property type="nucleotide sequence ID" value="NZ_PIQE01000001.1"/>
</dbReference>
<dbReference type="GO" id="GO:0018169">
    <property type="term" value="F:ribosomal S6-glutamic acid ligase activity"/>
    <property type="evidence" value="ECO:0007669"/>
    <property type="project" value="TreeGrafter"/>
</dbReference>
<dbReference type="GO" id="GO:0046872">
    <property type="term" value="F:metal ion binding"/>
    <property type="evidence" value="ECO:0007669"/>
    <property type="project" value="InterPro"/>
</dbReference>
<reference evidence="5" key="1">
    <citation type="journal article" date="2018" name="Front. Microbiol.">
        <title>Genome-Based Analysis Reveals the Taxonomy and Diversity of the Family Idiomarinaceae.</title>
        <authorList>
            <person name="Liu Y."/>
            <person name="Lai Q."/>
            <person name="Shao Z."/>
        </authorList>
    </citation>
    <scope>NUCLEOTIDE SEQUENCE [LARGE SCALE GENOMIC DNA]</scope>
    <source>
        <strain evidence="5">c121</strain>
    </source>
</reference>
<dbReference type="PANTHER" id="PTHR21621:SF0">
    <property type="entry name" value="BETA-CITRYLGLUTAMATE SYNTHASE B-RELATED"/>
    <property type="match status" value="1"/>
</dbReference>
<keyword evidence="2" id="KW-0547">Nucleotide-binding</keyword>
<accession>A0A432Z9D3</accession>
<dbReference type="SUPFAM" id="SSF56059">
    <property type="entry name" value="Glutathione synthetase ATP-binding domain-like"/>
    <property type="match status" value="1"/>
</dbReference>
<proteinExistence type="predicted"/>
<dbReference type="InterPro" id="IPR011761">
    <property type="entry name" value="ATP-grasp"/>
</dbReference>
<evidence type="ECO:0000256" key="1">
    <source>
        <dbReference type="ARBA" id="ARBA00023211"/>
    </source>
</evidence>
<name>A0A432Z9D3_9GAMM</name>
<dbReference type="PROSITE" id="PS50975">
    <property type="entry name" value="ATP_GRASP"/>
    <property type="match status" value="1"/>
</dbReference>
<dbReference type="InterPro" id="IPR005479">
    <property type="entry name" value="CPAse_ATP-bd"/>
</dbReference>
<sequence length="645" mass="70679">MTAKNFSHWLKATHKTSIPGYLDGRRQPSLELGMVLLPALIQHLENSATHTRAQDFMTHWRRILAVATPQDETIHDPASWFNALGNCFDACLHFLGFRYRDPVRVILPPQWPSDTPVRICLPVPFIPTGIVLDCWQLVLAANLQWLQQPLPAELQRFVFTKLENLRQRVRSQSAHPLFISAAHDQNMPIIPITAKALQYGHGQHARWFEHTFTAATPNLCVRLARDKAATTHRLRQAGLPTTVNQATTEVTQALRFAERVGYPVVVKPLGKDGGAGVQANLTSAKMLRQAYAATAAIDPHVLVEQHVKGKDYRLTVLDGEVIWAVERVPAGVYGDGKQTILALIQQENSTPERRPGPTQTLKPLQLNDAAKSCLQQQQLTPQSVPDKGQFVRLSSIANIATGGRPQVVSEQVHPDNRQLATRAAAALRLDLAGVDLLIPDISVSWRDSGAAICEVNAQPDLGSTTAVHLYEHVLRARVNGNGRIPISLVVGDAHHDALTKQLMQATVALGHTVGLCNANQVSLHRAERTPEILATQCPLYQAGQLLLTSAEVSAMICHCDAKMAIPHGLPMDQYATLIITEKVPEPLATTLFKGAQQQVMVDAALADWATTYRKLLNKDCRYTEVALGKGCTLPSVAVPSMGNTP</sequence>
<evidence type="ECO:0000259" key="3">
    <source>
        <dbReference type="PROSITE" id="PS50975"/>
    </source>
</evidence>
<keyword evidence="2" id="KW-0067">ATP-binding</keyword>
<evidence type="ECO:0000313" key="4">
    <source>
        <dbReference type="EMBL" id="RUO74461.1"/>
    </source>
</evidence>
<dbReference type="GO" id="GO:0005737">
    <property type="term" value="C:cytoplasm"/>
    <property type="evidence" value="ECO:0007669"/>
    <property type="project" value="TreeGrafter"/>
</dbReference>
<feature type="domain" description="ATP-grasp" evidence="3">
    <location>
        <begin position="231"/>
        <end position="490"/>
    </location>
</feature>
<keyword evidence="5" id="KW-1185">Reference proteome</keyword>
<evidence type="ECO:0000313" key="5">
    <source>
        <dbReference type="Proteomes" id="UP000287022"/>
    </source>
</evidence>
<dbReference type="Proteomes" id="UP000287022">
    <property type="component" value="Unassembled WGS sequence"/>
</dbReference>
<dbReference type="GO" id="GO:0009432">
    <property type="term" value="P:SOS response"/>
    <property type="evidence" value="ECO:0007669"/>
    <property type="project" value="TreeGrafter"/>
</dbReference>
<dbReference type="EMBL" id="PIQE01000001">
    <property type="protein sequence ID" value="RUO74461.1"/>
    <property type="molecule type" value="Genomic_DNA"/>
</dbReference>
<dbReference type="PANTHER" id="PTHR21621">
    <property type="entry name" value="RIBOSOMAL PROTEIN S6 MODIFICATION PROTEIN"/>
    <property type="match status" value="1"/>
</dbReference>
<gene>
    <name evidence="4" type="ORF">CWI80_03730</name>
</gene>
<organism evidence="4 5">
    <name type="scientific">Pseudidiomarina sediminum</name>
    <dbReference type="NCBI Taxonomy" id="431675"/>
    <lineage>
        <taxon>Bacteria</taxon>
        <taxon>Pseudomonadati</taxon>
        <taxon>Pseudomonadota</taxon>
        <taxon>Gammaproteobacteria</taxon>
        <taxon>Alteromonadales</taxon>
        <taxon>Idiomarinaceae</taxon>
        <taxon>Pseudidiomarina</taxon>
    </lineage>
</organism>
<comment type="caution">
    <text evidence="4">The sequence shown here is derived from an EMBL/GenBank/DDBJ whole genome shotgun (WGS) entry which is preliminary data.</text>
</comment>
<protein>
    <submittedName>
        <fullName evidence="4">Cyanophycin synthetase</fullName>
    </submittedName>
</protein>
<dbReference type="AlphaFoldDB" id="A0A432Z9D3"/>
<keyword evidence="1" id="KW-0464">Manganese</keyword>
<evidence type="ECO:0000256" key="2">
    <source>
        <dbReference type="PROSITE-ProRule" id="PRU00409"/>
    </source>
</evidence>